<protein>
    <submittedName>
        <fullName evidence="1">Uncharacterized protein</fullName>
    </submittedName>
</protein>
<dbReference type="EMBL" id="JASSZA010000001">
    <property type="protein sequence ID" value="KAK2121372.1"/>
    <property type="molecule type" value="Genomic_DNA"/>
</dbReference>
<comment type="caution">
    <text evidence="1">The sequence shown here is derived from an EMBL/GenBank/DDBJ whole genome shotgun (WGS) entry which is preliminary data.</text>
</comment>
<keyword evidence="2" id="KW-1185">Reference proteome</keyword>
<reference evidence="1 2" key="1">
    <citation type="submission" date="2023-05" db="EMBL/GenBank/DDBJ databases">
        <title>B98-5 Cell Line De Novo Hybrid Assembly: An Optical Mapping Approach.</title>
        <authorList>
            <person name="Kananen K."/>
            <person name="Auerbach J.A."/>
            <person name="Kautto E."/>
            <person name="Blachly J.S."/>
        </authorList>
    </citation>
    <scope>NUCLEOTIDE SEQUENCE [LARGE SCALE GENOMIC DNA]</scope>
    <source>
        <strain evidence="1">B95-8</strain>
        <tissue evidence="1">Cell line</tissue>
    </source>
</reference>
<proteinExistence type="predicted"/>
<name>A0ABQ9WM87_SAGOE</name>
<evidence type="ECO:0000313" key="1">
    <source>
        <dbReference type="EMBL" id="KAK2121372.1"/>
    </source>
</evidence>
<gene>
    <name evidence="1" type="ORF">P7K49_002758</name>
</gene>
<organism evidence="1 2">
    <name type="scientific">Saguinus oedipus</name>
    <name type="common">Cotton-top tamarin</name>
    <name type="synonym">Oedipomidas oedipus</name>
    <dbReference type="NCBI Taxonomy" id="9490"/>
    <lineage>
        <taxon>Eukaryota</taxon>
        <taxon>Metazoa</taxon>
        <taxon>Chordata</taxon>
        <taxon>Craniata</taxon>
        <taxon>Vertebrata</taxon>
        <taxon>Euteleostomi</taxon>
        <taxon>Mammalia</taxon>
        <taxon>Eutheria</taxon>
        <taxon>Euarchontoglires</taxon>
        <taxon>Primates</taxon>
        <taxon>Haplorrhini</taxon>
        <taxon>Platyrrhini</taxon>
        <taxon>Cebidae</taxon>
        <taxon>Callitrichinae</taxon>
        <taxon>Saguinus</taxon>
    </lineage>
</organism>
<accession>A0ABQ9WM87</accession>
<dbReference type="Proteomes" id="UP001266305">
    <property type="component" value="Unassembled WGS sequence"/>
</dbReference>
<sequence length="121" mass="12847">MAPGSPPEQCGRGKCSLGPFWSALARPLFRAPSASQDELPRRGRGLALRERRSRQVWGRLPVFLCSPAPGIRWLGAWGRGKGCGFEADCGRPQPLVCETPAPPLAGLLPGRPPGLAAPTVI</sequence>
<evidence type="ECO:0000313" key="2">
    <source>
        <dbReference type="Proteomes" id="UP001266305"/>
    </source>
</evidence>